<evidence type="ECO:0000313" key="2">
    <source>
        <dbReference type="Proteomes" id="UP000007266"/>
    </source>
</evidence>
<organism evidence="1 2">
    <name type="scientific">Tribolium castaneum</name>
    <name type="common">Red flour beetle</name>
    <dbReference type="NCBI Taxonomy" id="7070"/>
    <lineage>
        <taxon>Eukaryota</taxon>
        <taxon>Metazoa</taxon>
        <taxon>Ecdysozoa</taxon>
        <taxon>Arthropoda</taxon>
        <taxon>Hexapoda</taxon>
        <taxon>Insecta</taxon>
        <taxon>Pterygota</taxon>
        <taxon>Neoptera</taxon>
        <taxon>Endopterygota</taxon>
        <taxon>Coleoptera</taxon>
        <taxon>Polyphaga</taxon>
        <taxon>Cucujiformia</taxon>
        <taxon>Tenebrionidae</taxon>
        <taxon>Tenebrionidae incertae sedis</taxon>
        <taxon>Tribolium</taxon>
    </lineage>
</organism>
<accession>D7ELP8</accession>
<dbReference type="PhylomeDB" id="D7ELP8"/>
<dbReference type="PANTHER" id="PTHR47326:SF1">
    <property type="entry name" value="HTH PSQ-TYPE DOMAIN-CONTAINING PROTEIN"/>
    <property type="match status" value="1"/>
</dbReference>
<dbReference type="EMBL" id="KQ972691">
    <property type="protein sequence ID" value="EFA12284.1"/>
    <property type="molecule type" value="Genomic_DNA"/>
</dbReference>
<evidence type="ECO:0000313" key="1">
    <source>
        <dbReference type="EMBL" id="EFA12284.1"/>
    </source>
</evidence>
<dbReference type="Gene3D" id="3.30.420.10">
    <property type="entry name" value="Ribonuclease H-like superfamily/Ribonuclease H"/>
    <property type="match status" value="1"/>
</dbReference>
<dbReference type="OMA" id="PHTANET"/>
<dbReference type="Proteomes" id="UP000007266">
    <property type="component" value="Unassembled WGS sequence"/>
</dbReference>
<dbReference type="GO" id="GO:0003676">
    <property type="term" value="F:nucleic acid binding"/>
    <property type="evidence" value="ECO:0007669"/>
    <property type="project" value="InterPro"/>
</dbReference>
<dbReference type="HOGENOM" id="CLU_033666_5_1_1"/>
<reference evidence="1 2" key="1">
    <citation type="journal article" date="2008" name="Nature">
        <title>The genome of the model beetle and pest Tribolium castaneum.</title>
        <authorList>
            <consortium name="Tribolium Genome Sequencing Consortium"/>
            <person name="Richards S."/>
            <person name="Gibbs R.A."/>
            <person name="Weinstock G.M."/>
            <person name="Brown S.J."/>
            <person name="Denell R."/>
            <person name="Beeman R.W."/>
            <person name="Gibbs R."/>
            <person name="Beeman R.W."/>
            <person name="Brown S.J."/>
            <person name="Bucher G."/>
            <person name="Friedrich M."/>
            <person name="Grimmelikhuijzen C.J."/>
            <person name="Klingler M."/>
            <person name="Lorenzen M."/>
            <person name="Richards S."/>
            <person name="Roth S."/>
            <person name="Schroder R."/>
            <person name="Tautz D."/>
            <person name="Zdobnov E.M."/>
            <person name="Muzny D."/>
            <person name="Gibbs R.A."/>
            <person name="Weinstock G.M."/>
            <person name="Attaway T."/>
            <person name="Bell S."/>
            <person name="Buhay C.J."/>
            <person name="Chandrabose M.N."/>
            <person name="Chavez D."/>
            <person name="Clerk-Blankenburg K.P."/>
            <person name="Cree A."/>
            <person name="Dao M."/>
            <person name="Davis C."/>
            <person name="Chacko J."/>
            <person name="Dinh H."/>
            <person name="Dugan-Rocha S."/>
            <person name="Fowler G."/>
            <person name="Garner T.T."/>
            <person name="Garnes J."/>
            <person name="Gnirke A."/>
            <person name="Hawes A."/>
            <person name="Hernandez J."/>
            <person name="Hines S."/>
            <person name="Holder M."/>
            <person name="Hume J."/>
            <person name="Jhangiani S.N."/>
            <person name="Joshi V."/>
            <person name="Khan Z.M."/>
            <person name="Jackson L."/>
            <person name="Kovar C."/>
            <person name="Kowis A."/>
            <person name="Lee S."/>
            <person name="Lewis L.R."/>
            <person name="Margolis J."/>
            <person name="Morgan M."/>
            <person name="Nazareth L.V."/>
            <person name="Nguyen N."/>
            <person name="Okwuonu G."/>
            <person name="Parker D."/>
            <person name="Richards S."/>
            <person name="Ruiz S.J."/>
            <person name="Santibanez J."/>
            <person name="Savard J."/>
            <person name="Scherer S.E."/>
            <person name="Schneider B."/>
            <person name="Sodergren E."/>
            <person name="Tautz D."/>
            <person name="Vattahil S."/>
            <person name="Villasana D."/>
            <person name="White C.S."/>
            <person name="Wright R."/>
            <person name="Park Y."/>
            <person name="Beeman R.W."/>
            <person name="Lord J."/>
            <person name="Oppert B."/>
            <person name="Lorenzen M."/>
            <person name="Brown S."/>
            <person name="Wang L."/>
            <person name="Savard J."/>
            <person name="Tautz D."/>
            <person name="Richards S."/>
            <person name="Weinstock G."/>
            <person name="Gibbs R.A."/>
            <person name="Liu Y."/>
            <person name="Worley K."/>
            <person name="Weinstock G."/>
            <person name="Elsik C.G."/>
            <person name="Reese J.T."/>
            <person name="Elhaik E."/>
            <person name="Landan G."/>
            <person name="Graur D."/>
            <person name="Arensburger P."/>
            <person name="Atkinson P."/>
            <person name="Beeman R.W."/>
            <person name="Beidler J."/>
            <person name="Brown S.J."/>
            <person name="Demuth J.P."/>
            <person name="Drury D.W."/>
            <person name="Du Y.Z."/>
            <person name="Fujiwara H."/>
            <person name="Lorenzen M."/>
            <person name="Maselli V."/>
            <person name="Osanai M."/>
            <person name="Park Y."/>
            <person name="Robertson H.M."/>
            <person name="Tu Z."/>
            <person name="Wang J.J."/>
            <person name="Wang S."/>
            <person name="Richards S."/>
            <person name="Song H."/>
            <person name="Zhang L."/>
            <person name="Sodergren E."/>
            <person name="Werner D."/>
            <person name="Stanke M."/>
            <person name="Morgenstern B."/>
            <person name="Solovyev V."/>
            <person name="Kosarev P."/>
            <person name="Brown G."/>
            <person name="Chen H.C."/>
            <person name="Ermolaeva O."/>
            <person name="Hlavina W."/>
            <person name="Kapustin Y."/>
            <person name="Kiryutin B."/>
            <person name="Kitts P."/>
            <person name="Maglott D."/>
            <person name="Pruitt K."/>
            <person name="Sapojnikov V."/>
            <person name="Souvorov A."/>
            <person name="Mackey A.J."/>
            <person name="Waterhouse R.M."/>
            <person name="Wyder S."/>
            <person name="Zdobnov E.M."/>
            <person name="Zdobnov E.M."/>
            <person name="Wyder S."/>
            <person name="Kriventseva E.V."/>
            <person name="Kadowaki T."/>
            <person name="Bork P."/>
            <person name="Aranda M."/>
            <person name="Bao R."/>
            <person name="Beermann A."/>
            <person name="Berns N."/>
            <person name="Bolognesi R."/>
            <person name="Bonneton F."/>
            <person name="Bopp D."/>
            <person name="Brown S.J."/>
            <person name="Bucher G."/>
            <person name="Butts T."/>
            <person name="Chaumot A."/>
            <person name="Denell R.E."/>
            <person name="Ferrier D.E."/>
            <person name="Friedrich M."/>
            <person name="Gordon C.M."/>
            <person name="Jindra M."/>
            <person name="Klingler M."/>
            <person name="Lan Q."/>
            <person name="Lattorff H.M."/>
            <person name="Laudet V."/>
            <person name="von Levetsow C."/>
            <person name="Liu Z."/>
            <person name="Lutz R."/>
            <person name="Lynch J.A."/>
            <person name="da Fonseca R.N."/>
            <person name="Posnien N."/>
            <person name="Reuter R."/>
            <person name="Roth S."/>
            <person name="Savard J."/>
            <person name="Schinko J.B."/>
            <person name="Schmitt C."/>
            <person name="Schoppmeier M."/>
            <person name="Schroder R."/>
            <person name="Shippy T.D."/>
            <person name="Simonnet F."/>
            <person name="Marques-Souza H."/>
            <person name="Tautz D."/>
            <person name="Tomoyasu Y."/>
            <person name="Trauner J."/>
            <person name="Van der Zee M."/>
            <person name="Vervoort M."/>
            <person name="Wittkopp N."/>
            <person name="Wimmer E.A."/>
            <person name="Yang X."/>
            <person name="Jones A.K."/>
            <person name="Sattelle D.B."/>
            <person name="Ebert P.R."/>
            <person name="Nelson D."/>
            <person name="Scott J.G."/>
            <person name="Beeman R.W."/>
            <person name="Muthukrishnan S."/>
            <person name="Kramer K.J."/>
            <person name="Arakane Y."/>
            <person name="Beeman R.W."/>
            <person name="Zhu Q."/>
            <person name="Hogenkamp D."/>
            <person name="Dixit R."/>
            <person name="Oppert B."/>
            <person name="Jiang H."/>
            <person name="Zou Z."/>
            <person name="Marshall J."/>
            <person name="Elpidina E."/>
            <person name="Vinokurov K."/>
            <person name="Oppert C."/>
            <person name="Zou Z."/>
            <person name="Evans J."/>
            <person name="Lu Z."/>
            <person name="Zhao P."/>
            <person name="Sumathipala N."/>
            <person name="Altincicek B."/>
            <person name="Vilcinskas A."/>
            <person name="Williams M."/>
            <person name="Hultmark D."/>
            <person name="Hetru C."/>
            <person name="Jiang H."/>
            <person name="Grimmelikhuijzen C.J."/>
            <person name="Hauser F."/>
            <person name="Cazzamali G."/>
            <person name="Williamson M."/>
            <person name="Park Y."/>
            <person name="Li B."/>
            <person name="Tanaka Y."/>
            <person name="Predel R."/>
            <person name="Neupert S."/>
            <person name="Schachtner J."/>
            <person name="Verleyen P."/>
            <person name="Raible F."/>
            <person name="Bork P."/>
            <person name="Friedrich M."/>
            <person name="Walden K.K."/>
            <person name="Robertson H.M."/>
            <person name="Angeli S."/>
            <person name="Foret S."/>
            <person name="Bucher G."/>
            <person name="Schuetz S."/>
            <person name="Maleszka R."/>
            <person name="Wimmer E.A."/>
            <person name="Beeman R.W."/>
            <person name="Lorenzen M."/>
            <person name="Tomoyasu Y."/>
            <person name="Miller S.C."/>
            <person name="Grossmann D."/>
            <person name="Bucher G."/>
        </authorList>
    </citation>
    <scope>NUCLEOTIDE SEQUENCE [LARGE SCALE GENOMIC DNA]</scope>
    <source>
        <strain evidence="1 2">Georgia GA2</strain>
    </source>
</reference>
<dbReference type="AlphaFoldDB" id="D7ELP8"/>
<dbReference type="eggNOG" id="KOG4740">
    <property type="taxonomic scope" value="Eukaryota"/>
</dbReference>
<dbReference type="InParanoid" id="D7ELP8"/>
<name>D7ELP8_TRICA</name>
<proteinExistence type="predicted"/>
<protein>
    <recommendedName>
        <fullName evidence="3">DUF4817 domain-containing protein</fullName>
    </recommendedName>
</protein>
<keyword evidence="2" id="KW-1185">Reference proteome</keyword>
<gene>
    <name evidence="1" type="primary">GLEAN_16236</name>
    <name evidence="1" type="ORF">TcasGA2_TC016236</name>
</gene>
<dbReference type="PANTHER" id="PTHR47326">
    <property type="entry name" value="TRANSPOSABLE ELEMENT TC3 TRANSPOSASE-LIKE PROTEIN"/>
    <property type="match status" value="1"/>
</dbReference>
<evidence type="ECO:0008006" key="3">
    <source>
        <dbReference type="Google" id="ProtNLM"/>
    </source>
</evidence>
<sequence length="345" mass="40813">MVYTSEQKAFLLESYFRNGEKVNGVWKYSIQPCLEEFREAFPEVVIVYEEFKNTLHRNVNLFRGTASTSRKEGSGRPTERTEEVIHATQEILEQDPKTSIRHLSQQVELSVGTCHKLLRKDLHVYPYRVQSVQELQPVDFPRRLQYCQWFLDNIANNNELLEKTFFTDEAWFHLSGYTNSQNMRIWATEHPHEIVEEPLHPEKIGTLTAVRYREEILTPFIEELHDDELREGLFQQDGATAHCTAETLDFLRTFFDDRIISRNTANDYPPRSCDLTPCDFYLWPRIKNSIFVTPIPTIDELRRRIQQKINEINENPLELTNVLNSVRRRCVMCVEQQGRHFQQFL</sequence>
<dbReference type="InterPro" id="IPR036397">
    <property type="entry name" value="RNaseH_sf"/>
</dbReference>
<reference evidence="1 2" key="2">
    <citation type="journal article" date="2010" name="Nucleic Acids Res.">
        <title>BeetleBase in 2010: revisions to provide comprehensive genomic information for Tribolium castaneum.</title>
        <authorList>
            <person name="Kim H.S."/>
            <person name="Murphy T."/>
            <person name="Xia J."/>
            <person name="Caragea D."/>
            <person name="Park Y."/>
            <person name="Beeman R.W."/>
            <person name="Lorenzen M.D."/>
            <person name="Butcher S."/>
            <person name="Manak J.R."/>
            <person name="Brown S.J."/>
        </authorList>
    </citation>
    <scope>NUCLEOTIDE SEQUENCE [LARGE SCALE GENOMIC DNA]</scope>
    <source>
        <strain evidence="1 2">Georgia GA2</strain>
    </source>
</reference>